<dbReference type="PIRSF" id="PIRSF018266">
    <property type="entry name" value="FecR"/>
    <property type="match status" value="1"/>
</dbReference>
<keyword evidence="1" id="KW-0812">Transmembrane</keyword>
<feature type="transmembrane region" description="Helical" evidence="1">
    <location>
        <begin position="71"/>
        <end position="93"/>
    </location>
</feature>
<dbReference type="eggNOG" id="COG3712">
    <property type="taxonomic scope" value="Bacteria"/>
</dbReference>
<keyword evidence="1" id="KW-1133">Transmembrane helix</keyword>
<organism evidence="4 5">
    <name type="scientific">Mucilaginibacter paludis DSM 18603</name>
    <dbReference type="NCBI Taxonomy" id="714943"/>
    <lineage>
        <taxon>Bacteria</taxon>
        <taxon>Pseudomonadati</taxon>
        <taxon>Bacteroidota</taxon>
        <taxon>Sphingobacteriia</taxon>
        <taxon>Sphingobacteriales</taxon>
        <taxon>Sphingobacteriaceae</taxon>
        <taxon>Mucilaginibacter</taxon>
    </lineage>
</organism>
<reference evidence="4" key="1">
    <citation type="submission" date="2011-09" db="EMBL/GenBank/DDBJ databases">
        <title>The permanent draft genome of Mucilaginibacter paludis DSM 18603.</title>
        <authorList>
            <consortium name="US DOE Joint Genome Institute (JGI-PGF)"/>
            <person name="Lucas S."/>
            <person name="Han J."/>
            <person name="Lapidus A."/>
            <person name="Bruce D."/>
            <person name="Goodwin L."/>
            <person name="Pitluck S."/>
            <person name="Peters L."/>
            <person name="Kyrpides N."/>
            <person name="Mavromatis K."/>
            <person name="Ivanova N."/>
            <person name="Mikhailova N."/>
            <person name="Held B."/>
            <person name="Detter J.C."/>
            <person name="Tapia R."/>
            <person name="Han C."/>
            <person name="Land M."/>
            <person name="Hauser L."/>
            <person name="Markowitz V."/>
            <person name="Cheng J.-F."/>
            <person name="Hugenholtz P."/>
            <person name="Woyke T."/>
            <person name="Wu D."/>
            <person name="Tindall B."/>
            <person name="Brambilla E."/>
            <person name="Klenk H.-P."/>
            <person name="Eisen J.A."/>
        </authorList>
    </citation>
    <scope>NUCLEOTIDE SEQUENCE [LARGE SCALE GENOMIC DNA]</scope>
    <source>
        <strain evidence="4">DSM 18603</strain>
    </source>
</reference>
<dbReference type="Proteomes" id="UP000002774">
    <property type="component" value="Chromosome"/>
</dbReference>
<dbReference type="InterPro" id="IPR006860">
    <property type="entry name" value="FecR"/>
</dbReference>
<evidence type="ECO:0000313" key="5">
    <source>
        <dbReference type="Proteomes" id="UP000002774"/>
    </source>
</evidence>
<dbReference type="GO" id="GO:0016989">
    <property type="term" value="F:sigma factor antagonist activity"/>
    <property type="evidence" value="ECO:0007669"/>
    <property type="project" value="TreeGrafter"/>
</dbReference>
<gene>
    <name evidence="4" type="ORF">Mucpa_2140</name>
</gene>
<dbReference type="STRING" id="714943.Mucpa_2140"/>
<accession>H1YFZ1</accession>
<evidence type="ECO:0000259" key="3">
    <source>
        <dbReference type="Pfam" id="PF16344"/>
    </source>
</evidence>
<dbReference type="HOGENOM" id="CLU_050192_1_0_10"/>
<dbReference type="PANTHER" id="PTHR30273">
    <property type="entry name" value="PERIPLASMIC SIGNAL SENSOR AND SIGMA FACTOR ACTIVATOR FECR-RELATED"/>
    <property type="match status" value="1"/>
</dbReference>
<dbReference type="AlphaFoldDB" id="H1YFZ1"/>
<dbReference type="InterPro" id="IPR032508">
    <property type="entry name" value="FecR_C"/>
</dbReference>
<feature type="domain" description="Protein FecR C-terminal" evidence="3">
    <location>
        <begin position="310"/>
        <end position="376"/>
    </location>
</feature>
<proteinExistence type="predicted"/>
<dbReference type="OrthoDB" id="1099963at2"/>
<dbReference type="Gene3D" id="2.60.120.1440">
    <property type="match status" value="1"/>
</dbReference>
<dbReference type="EMBL" id="CM001403">
    <property type="protein sequence ID" value="EHQ26279.1"/>
    <property type="molecule type" value="Genomic_DNA"/>
</dbReference>
<name>H1YFZ1_9SPHI</name>
<dbReference type="Pfam" id="PF16344">
    <property type="entry name" value="FecR_C"/>
    <property type="match status" value="1"/>
</dbReference>
<evidence type="ECO:0000313" key="4">
    <source>
        <dbReference type="EMBL" id="EHQ26279.1"/>
    </source>
</evidence>
<dbReference type="Gene3D" id="3.55.50.30">
    <property type="match status" value="1"/>
</dbReference>
<evidence type="ECO:0000259" key="2">
    <source>
        <dbReference type="Pfam" id="PF04773"/>
    </source>
</evidence>
<dbReference type="PANTHER" id="PTHR30273:SF2">
    <property type="entry name" value="PROTEIN FECR"/>
    <property type="match status" value="1"/>
</dbReference>
<feature type="domain" description="FecR protein" evidence="2">
    <location>
        <begin position="168"/>
        <end position="262"/>
    </location>
</feature>
<dbReference type="InterPro" id="IPR012373">
    <property type="entry name" value="Ferrdict_sens_TM"/>
</dbReference>
<protein>
    <submittedName>
        <fullName evidence="4">Anti-FecI sigma factor, FecR</fullName>
    </submittedName>
</protein>
<dbReference type="RefSeq" id="WP_008506331.1">
    <property type="nucleotide sequence ID" value="NZ_CM001403.1"/>
</dbReference>
<sequence length="379" mass="41893">MDKTLLKELLQKYESGNCNAEETALLENWYLQWSPNEDLQLSEYLIENSVDKVWNKLEHDSTYVKPVIRAIWPRIAAAVALLIMLSTGAYLYLGKHKELTATEIAAIKPGGNKAILTLANGAQISLADAPKGSVVKQAGVTITKAADGEVTYTSDETANAAIIAYNIITTPKGGQYQLILPDGSHVWLNAASSIRYPTVFTNNERKVEITGEAYFEVAKNAKMPFKVKINDLTEVKVLGTHFNINAYANEPVIQTTLAEGAISISSGSLSDRLSPGQQANIGHSPSGALYLNKVANANIDQVLAWKDGLFSFQDMPFDKAMRQLSRWYDVDVVYQDGVPDTRFAGELGRDVNFSKILFFLSKVNIHYRMERGNRLVIIK</sequence>
<keyword evidence="5" id="KW-1185">Reference proteome</keyword>
<keyword evidence="1" id="KW-0472">Membrane</keyword>
<dbReference type="Pfam" id="PF04773">
    <property type="entry name" value="FecR"/>
    <property type="match status" value="1"/>
</dbReference>
<evidence type="ECO:0000256" key="1">
    <source>
        <dbReference type="SAM" id="Phobius"/>
    </source>
</evidence>